<gene>
    <name evidence="5" type="ORF">A3F45_01540</name>
</gene>
<dbReference type="Gene3D" id="3.50.30.10">
    <property type="entry name" value="Phosphohistidine domain"/>
    <property type="match status" value="1"/>
</dbReference>
<dbReference type="GO" id="GO:0005524">
    <property type="term" value="F:ATP binding"/>
    <property type="evidence" value="ECO:0007669"/>
    <property type="project" value="UniProtKB-KW"/>
</dbReference>
<dbReference type="PANTHER" id="PTHR43030">
    <property type="entry name" value="PHOSPHOENOLPYRUVATE SYNTHASE"/>
    <property type="match status" value="1"/>
</dbReference>
<protein>
    <recommendedName>
        <fullName evidence="4">PEP-utilising enzyme mobile domain-containing protein</fullName>
    </recommendedName>
</protein>
<evidence type="ECO:0000313" key="5">
    <source>
        <dbReference type="EMBL" id="OGE05351.1"/>
    </source>
</evidence>
<dbReference type="GO" id="GO:0008986">
    <property type="term" value="F:pyruvate, water dikinase activity"/>
    <property type="evidence" value="ECO:0007669"/>
    <property type="project" value="InterPro"/>
</dbReference>
<evidence type="ECO:0000256" key="1">
    <source>
        <dbReference type="ARBA" id="ARBA00007837"/>
    </source>
</evidence>
<dbReference type="InterPro" id="IPR008279">
    <property type="entry name" value="PEP-util_enz_mobile_dom"/>
</dbReference>
<comment type="caution">
    <text evidence="5">The sequence shown here is derived from an EMBL/GenBank/DDBJ whole genome shotgun (WGS) entry which is preliminary data.</text>
</comment>
<evidence type="ECO:0000313" key="6">
    <source>
        <dbReference type="Proteomes" id="UP000178369"/>
    </source>
</evidence>
<sequence length="502" mass="57985">MNSKFTCDFIKGRIVKKSFSKVIAENFWYKKETPAVFQTFHPFMIGFGRLYLHFKYFYETNIVAASNGYGWYYATEADGLAVGKMLYDMFLKNEERIRQKKEEWKRDLAKLHQAAEKIHRVNLSKLSTRQLAEIYKNFLGAFYIAWTIPLIYEMNMVYVGQVLAPQLQRRLKLSQGEFNEVLSVLSAPLEFSYVTCERLELLKLALKFSEAGLNRHFSKYYWMKSTYRRMGLYSKSEIKKLIRGERKKGQRHIEKEIKSLEELPSELSKKQKTLIEKYRISADDLKLFRAMGFYGDWQDKRKEMNIYGNHHLFVLLHEISKRLKVEIDLLACAFPTETQLALLGKAKLAKSELKRRWAFNLHVVDGHLKELFLVGSEAKRLKEILDRKIEERFREVKGMVASIGQTPRTRGEVRVIFDPHGQDLPKGAILVTPMTRPEFTHLIHKAAAIVTDEGGVTSHAAIVSREFGIPCVVGTGTATKLLKDGDMVEVDTETGTVVKLAD</sequence>
<dbReference type="InterPro" id="IPR036637">
    <property type="entry name" value="Phosphohistidine_dom_sf"/>
</dbReference>
<dbReference type="SUPFAM" id="SSF52009">
    <property type="entry name" value="Phosphohistidine domain"/>
    <property type="match status" value="1"/>
</dbReference>
<evidence type="ECO:0000256" key="2">
    <source>
        <dbReference type="ARBA" id="ARBA00022741"/>
    </source>
</evidence>
<name>A0A1F5HMK4_9BACT</name>
<accession>A0A1F5HMK4</accession>
<keyword evidence="2" id="KW-0547">Nucleotide-binding</keyword>
<organism evidence="5 6">
    <name type="scientific">Candidatus Curtissbacteria bacterium RIFCSPHIGHO2_12_FULL_41_17</name>
    <dbReference type="NCBI Taxonomy" id="1797722"/>
    <lineage>
        <taxon>Bacteria</taxon>
        <taxon>Candidatus Curtissiibacteriota</taxon>
    </lineage>
</organism>
<dbReference type="EMBL" id="MFBL01000011">
    <property type="protein sequence ID" value="OGE05351.1"/>
    <property type="molecule type" value="Genomic_DNA"/>
</dbReference>
<dbReference type="InterPro" id="IPR006319">
    <property type="entry name" value="PEP_synth"/>
</dbReference>
<dbReference type="InterPro" id="IPR018274">
    <property type="entry name" value="PEP_util_AS"/>
</dbReference>
<feature type="domain" description="PEP-utilising enzyme mobile" evidence="4">
    <location>
        <begin position="424"/>
        <end position="495"/>
    </location>
</feature>
<reference evidence="5 6" key="1">
    <citation type="journal article" date="2016" name="Nat. Commun.">
        <title>Thousands of microbial genomes shed light on interconnected biogeochemical processes in an aquifer system.</title>
        <authorList>
            <person name="Anantharaman K."/>
            <person name="Brown C.T."/>
            <person name="Hug L.A."/>
            <person name="Sharon I."/>
            <person name="Castelle C.J."/>
            <person name="Probst A.J."/>
            <person name="Thomas B.C."/>
            <person name="Singh A."/>
            <person name="Wilkins M.J."/>
            <person name="Karaoz U."/>
            <person name="Brodie E.L."/>
            <person name="Williams K.H."/>
            <person name="Hubbard S.S."/>
            <person name="Banfield J.F."/>
        </authorList>
    </citation>
    <scope>NUCLEOTIDE SEQUENCE [LARGE SCALE GENOMIC DNA]</scope>
</reference>
<keyword evidence="3" id="KW-0067">ATP-binding</keyword>
<evidence type="ECO:0000259" key="4">
    <source>
        <dbReference type="Pfam" id="PF00391"/>
    </source>
</evidence>
<dbReference type="AlphaFoldDB" id="A0A1F5HMK4"/>
<dbReference type="Pfam" id="PF00391">
    <property type="entry name" value="PEP-utilizers"/>
    <property type="match status" value="1"/>
</dbReference>
<dbReference type="Proteomes" id="UP000178369">
    <property type="component" value="Unassembled WGS sequence"/>
</dbReference>
<dbReference type="PANTHER" id="PTHR43030:SF1">
    <property type="entry name" value="PHOSPHOENOLPYRUVATE SYNTHASE"/>
    <property type="match status" value="1"/>
</dbReference>
<comment type="similarity">
    <text evidence="1">Belongs to the PEP-utilizing enzyme family.</text>
</comment>
<proteinExistence type="inferred from homology"/>
<evidence type="ECO:0000256" key="3">
    <source>
        <dbReference type="ARBA" id="ARBA00022840"/>
    </source>
</evidence>
<dbReference type="PROSITE" id="PS00370">
    <property type="entry name" value="PEP_ENZYMES_PHOS_SITE"/>
    <property type="match status" value="1"/>
</dbReference>